<dbReference type="Proteomes" id="UP000051096">
    <property type="component" value="Unassembled WGS sequence"/>
</dbReference>
<gene>
    <name evidence="2" type="ORF">AMJ87_07595</name>
</gene>
<evidence type="ECO:0000256" key="1">
    <source>
        <dbReference type="SAM" id="SignalP"/>
    </source>
</evidence>
<evidence type="ECO:0000313" key="3">
    <source>
        <dbReference type="Proteomes" id="UP000051096"/>
    </source>
</evidence>
<feature type="non-terminal residue" evidence="2">
    <location>
        <position position="287"/>
    </location>
</feature>
<dbReference type="InterPro" id="IPR023296">
    <property type="entry name" value="Glyco_hydro_beta-prop_sf"/>
</dbReference>
<reference evidence="2 3" key="1">
    <citation type="journal article" date="2015" name="Microbiome">
        <title>Genomic resolution of linkages in carbon, nitrogen, and sulfur cycling among widespread estuary sediment bacteria.</title>
        <authorList>
            <person name="Baker B.J."/>
            <person name="Lazar C.S."/>
            <person name="Teske A.P."/>
            <person name="Dick G.J."/>
        </authorList>
    </citation>
    <scope>NUCLEOTIDE SEQUENCE [LARGE SCALE GENOMIC DNA]</scope>
    <source>
        <strain evidence="2">SM23_60</strain>
    </source>
</reference>
<dbReference type="SUPFAM" id="SSF75005">
    <property type="entry name" value="Arabinanase/levansucrase/invertase"/>
    <property type="match status" value="1"/>
</dbReference>
<feature type="signal peptide" evidence="1">
    <location>
        <begin position="1"/>
        <end position="21"/>
    </location>
</feature>
<name>A0A0S8GDM2_UNCW3</name>
<accession>A0A0S8GDM2</accession>
<dbReference type="PATRIC" id="fig|1703780.3.peg.250"/>
<dbReference type="EMBL" id="LJUO01000069">
    <property type="protein sequence ID" value="KPK71142.1"/>
    <property type="molecule type" value="Genomic_DNA"/>
</dbReference>
<evidence type="ECO:0000313" key="2">
    <source>
        <dbReference type="EMBL" id="KPK71142.1"/>
    </source>
</evidence>
<organism evidence="2 3">
    <name type="scientific">candidate division WOR_3 bacterium SM23_60</name>
    <dbReference type="NCBI Taxonomy" id="1703780"/>
    <lineage>
        <taxon>Bacteria</taxon>
        <taxon>Bacteria division WOR-3</taxon>
    </lineage>
</organism>
<sequence>MKSDRLLVTIIALFLFNTVRATEATKPEIFPSATWSRQGEFLIDTILDPWSQYNPSVAFDGTNYLVAWENEIGRHTRAARVSPDGKVLDHPPIALVSGWQSAVNVNPTVAFDGTNYLVVFMDLNYMCTPTVEGMRVSTDGIVIDSFGSFGIAFTTTPPSIAFDGNNYLVLWSGWPPEGVYGTRVTPGGVVLGSFVVATDYAEQYPSVAFDGTNYFAVWQCSRNDSGDIYGARVSPAGIVLDPSGIAISTAIDSQRLPTVAFDGTDYLVVWQDRRNGPEYDIYGTRVS</sequence>
<dbReference type="AlphaFoldDB" id="A0A0S8GDM2"/>
<feature type="chain" id="PRO_5006646845" evidence="1">
    <location>
        <begin position="22"/>
        <end position="287"/>
    </location>
</feature>
<comment type="caution">
    <text evidence="2">The sequence shown here is derived from an EMBL/GenBank/DDBJ whole genome shotgun (WGS) entry which is preliminary data.</text>
</comment>
<protein>
    <submittedName>
        <fullName evidence="2">Uncharacterized protein</fullName>
    </submittedName>
</protein>
<proteinExistence type="predicted"/>
<keyword evidence="1" id="KW-0732">Signal</keyword>